<accession>A0A6J5LVX6</accession>
<organism evidence="1">
    <name type="scientific">uncultured Caudovirales phage</name>
    <dbReference type="NCBI Taxonomy" id="2100421"/>
    <lineage>
        <taxon>Viruses</taxon>
        <taxon>Duplodnaviria</taxon>
        <taxon>Heunggongvirae</taxon>
        <taxon>Uroviricota</taxon>
        <taxon>Caudoviricetes</taxon>
        <taxon>Peduoviridae</taxon>
        <taxon>Maltschvirus</taxon>
        <taxon>Maltschvirus maltsch</taxon>
    </lineage>
</organism>
<protein>
    <submittedName>
        <fullName evidence="1">Uncharacterized protein</fullName>
    </submittedName>
</protein>
<dbReference type="EMBL" id="LR796336">
    <property type="protein sequence ID" value="CAB4137106.1"/>
    <property type="molecule type" value="Genomic_DNA"/>
</dbReference>
<proteinExistence type="predicted"/>
<gene>
    <name evidence="1" type="ORF">UFOVP319_6</name>
</gene>
<evidence type="ECO:0000313" key="1">
    <source>
        <dbReference type="EMBL" id="CAB4137106.1"/>
    </source>
</evidence>
<name>A0A6J5LVX6_9CAUD</name>
<sequence length="87" mass="9296">MNAPTLNIARDTDALLAAIVALPDAQAFDLLAKAWDHLQADLAVRCPTAHEAVEAVEIDECMTFDGGYINPFSVIDKAAAQLREAVS</sequence>
<reference evidence="1" key="1">
    <citation type="submission" date="2020-04" db="EMBL/GenBank/DDBJ databases">
        <authorList>
            <person name="Chiriac C."/>
            <person name="Salcher M."/>
            <person name="Ghai R."/>
            <person name="Kavagutti S V."/>
        </authorList>
    </citation>
    <scope>NUCLEOTIDE SEQUENCE</scope>
</reference>